<dbReference type="Gene3D" id="1.10.10.10">
    <property type="entry name" value="Winged helix-like DNA-binding domain superfamily/Winged helix DNA-binding domain"/>
    <property type="match status" value="1"/>
</dbReference>
<dbReference type="PANTHER" id="PTHR30346:SF0">
    <property type="entry name" value="HCA OPERON TRANSCRIPTIONAL ACTIVATOR HCAR"/>
    <property type="match status" value="1"/>
</dbReference>
<dbReference type="SUPFAM" id="SSF46785">
    <property type="entry name" value="Winged helix' DNA-binding domain"/>
    <property type="match status" value="1"/>
</dbReference>
<dbReference type="Pfam" id="PF00126">
    <property type="entry name" value="HTH_1"/>
    <property type="match status" value="1"/>
</dbReference>
<dbReference type="Gene3D" id="3.40.190.10">
    <property type="entry name" value="Periplasmic binding protein-like II"/>
    <property type="match status" value="2"/>
</dbReference>
<keyword evidence="4" id="KW-0804">Transcription</keyword>
<evidence type="ECO:0000256" key="3">
    <source>
        <dbReference type="ARBA" id="ARBA00023125"/>
    </source>
</evidence>
<keyword evidence="3" id="KW-0238">DNA-binding</keyword>
<organism evidence="6 7">
    <name type="scientific">Vibrio toranzoniae</name>
    <dbReference type="NCBI Taxonomy" id="1194427"/>
    <lineage>
        <taxon>Bacteria</taxon>
        <taxon>Pseudomonadati</taxon>
        <taxon>Pseudomonadota</taxon>
        <taxon>Gammaproteobacteria</taxon>
        <taxon>Vibrionales</taxon>
        <taxon>Vibrionaceae</taxon>
        <taxon>Vibrio</taxon>
    </lineage>
</organism>
<dbReference type="SUPFAM" id="SSF53850">
    <property type="entry name" value="Periplasmic binding protein-like II"/>
    <property type="match status" value="1"/>
</dbReference>
<gene>
    <name evidence="6" type="ORF">APQ14_07715</name>
</gene>
<accession>A0A120DGN7</accession>
<keyword evidence="2" id="KW-0805">Transcription regulation</keyword>
<evidence type="ECO:0000259" key="5">
    <source>
        <dbReference type="PROSITE" id="PS50931"/>
    </source>
</evidence>
<comment type="caution">
    <text evidence="6">The sequence shown here is derived from an EMBL/GenBank/DDBJ whole genome shotgun (WGS) entry which is preliminary data.</text>
</comment>
<keyword evidence="7" id="KW-1185">Reference proteome</keyword>
<evidence type="ECO:0000256" key="1">
    <source>
        <dbReference type="ARBA" id="ARBA00009437"/>
    </source>
</evidence>
<dbReference type="RefSeq" id="WP_060468105.1">
    <property type="nucleotide sequence ID" value="NZ_AP025514.1"/>
</dbReference>
<dbReference type="AlphaFoldDB" id="A0A120DGN7"/>
<dbReference type="CDD" id="cd05466">
    <property type="entry name" value="PBP2_LTTR_substrate"/>
    <property type="match status" value="1"/>
</dbReference>
<dbReference type="GO" id="GO:0032993">
    <property type="term" value="C:protein-DNA complex"/>
    <property type="evidence" value="ECO:0007669"/>
    <property type="project" value="TreeGrafter"/>
</dbReference>
<dbReference type="PRINTS" id="PR00039">
    <property type="entry name" value="HTHLYSR"/>
</dbReference>
<dbReference type="GO" id="GO:0003677">
    <property type="term" value="F:DNA binding"/>
    <property type="evidence" value="ECO:0007669"/>
    <property type="project" value="UniProtKB-KW"/>
</dbReference>
<dbReference type="InterPro" id="IPR000847">
    <property type="entry name" value="LysR_HTH_N"/>
</dbReference>
<name>A0A120DGN7_9VIBR</name>
<dbReference type="InterPro" id="IPR036390">
    <property type="entry name" value="WH_DNA-bd_sf"/>
</dbReference>
<feature type="domain" description="HTH lysR-type" evidence="5">
    <location>
        <begin position="5"/>
        <end position="62"/>
    </location>
</feature>
<dbReference type="GeneID" id="300178922"/>
<protein>
    <recommendedName>
        <fullName evidence="5">HTH lysR-type domain-containing protein</fullName>
    </recommendedName>
</protein>
<dbReference type="InterPro" id="IPR005119">
    <property type="entry name" value="LysR_subst-bd"/>
</dbReference>
<dbReference type="InterPro" id="IPR036388">
    <property type="entry name" value="WH-like_DNA-bd_sf"/>
</dbReference>
<evidence type="ECO:0000256" key="2">
    <source>
        <dbReference type="ARBA" id="ARBA00023015"/>
    </source>
</evidence>
<evidence type="ECO:0000313" key="6">
    <source>
        <dbReference type="EMBL" id="KWU01173.1"/>
    </source>
</evidence>
<dbReference type="PROSITE" id="PS50931">
    <property type="entry name" value="HTH_LYSR"/>
    <property type="match status" value="1"/>
</dbReference>
<sequence>MFMRLNLKHLYSIKTLSILKSYRLAANELCISQPALSKQIKSFEDFHGIEVFIRNSSGVDLSDDGKKLIDEINTFIDHAIKLEGYISQISEKSAASLHVGFGTSSKDMLPNYLREFNKKISITLYDLPSFKQEEQLISGLLDIGFMRKPISQDLDSIKISSDELVFVLPKGLLQGESIDFYLKNEDLLLINDSGKSQMNRDIMNAISSCEYKKRFIKTDIETIITLVSSNTGFTILPKKSIKDNHKDIIIIPFEHDTSFDLFLVWNKNRNFKPINDFIHYMKNKIDYL</sequence>
<proteinExistence type="inferred from homology"/>
<dbReference type="EMBL" id="LMXU01000016">
    <property type="protein sequence ID" value="KWU01173.1"/>
    <property type="molecule type" value="Genomic_DNA"/>
</dbReference>
<evidence type="ECO:0000313" key="7">
    <source>
        <dbReference type="Proteomes" id="UP000057389"/>
    </source>
</evidence>
<comment type="similarity">
    <text evidence="1">Belongs to the LysR transcriptional regulatory family.</text>
</comment>
<reference evidence="6 7" key="1">
    <citation type="submission" date="2015-11" db="EMBL/GenBank/DDBJ databases">
        <title>Draft WGS of Vibrio toranzoniae.</title>
        <authorList>
            <person name="Lasa A."/>
            <person name="Romalde J.L."/>
        </authorList>
    </citation>
    <scope>NUCLEOTIDE SEQUENCE [LARGE SCALE GENOMIC DNA]</scope>
    <source>
        <strain evidence="6 7">Vb 10.8</strain>
    </source>
</reference>
<dbReference type="GO" id="GO:0003700">
    <property type="term" value="F:DNA-binding transcription factor activity"/>
    <property type="evidence" value="ECO:0007669"/>
    <property type="project" value="InterPro"/>
</dbReference>
<dbReference type="OrthoDB" id="9067838at2"/>
<evidence type="ECO:0000256" key="4">
    <source>
        <dbReference type="ARBA" id="ARBA00023163"/>
    </source>
</evidence>
<dbReference type="Proteomes" id="UP000057389">
    <property type="component" value="Unassembled WGS sequence"/>
</dbReference>
<dbReference type="Pfam" id="PF03466">
    <property type="entry name" value="LysR_substrate"/>
    <property type="match status" value="1"/>
</dbReference>
<dbReference type="PANTHER" id="PTHR30346">
    <property type="entry name" value="TRANSCRIPTIONAL DUAL REGULATOR HCAR-RELATED"/>
    <property type="match status" value="1"/>
</dbReference>